<dbReference type="InterPro" id="IPR029057">
    <property type="entry name" value="PRTase-like"/>
</dbReference>
<dbReference type="CDD" id="cd06223">
    <property type="entry name" value="PRTases_typeI"/>
    <property type="match status" value="1"/>
</dbReference>
<dbReference type="GO" id="GO:0016757">
    <property type="term" value="F:glycosyltransferase activity"/>
    <property type="evidence" value="ECO:0007669"/>
    <property type="project" value="UniProtKB-KW"/>
</dbReference>
<dbReference type="PANTHER" id="PTHR47505:SF1">
    <property type="entry name" value="DNA UTILIZATION PROTEIN YHGH"/>
    <property type="match status" value="1"/>
</dbReference>
<evidence type="ECO:0000256" key="1">
    <source>
        <dbReference type="ARBA" id="ARBA00008007"/>
    </source>
</evidence>
<dbReference type="Pfam" id="PF00156">
    <property type="entry name" value="Pribosyltran"/>
    <property type="match status" value="1"/>
</dbReference>
<dbReference type="InterPro" id="IPR000836">
    <property type="entry name" value="PRTase_dom"/>
</dbReference>
<dbReference type="AlphaFoldDB" id="B8I4C4"/>
<dbReference type="SUPFAM" id="SSF53271">
    <property type="entry name" value="PRTase-like"/>
    <property type="match status" value="1"/>
</dbReference>
<dbReference type="eggNOG" id="COG1040">
    <property type="taxonomic scope" value="Bacteria"/>
</dbReference>
<keyword evidence="3" id="KW-0808">Transferase</keyword>
<reference evidence="3 4" key="1">
    <citation type="submission" date="2009-01" db="EMBL/GenBank/DDBJ databases">
        <title>Complete sequence of Clostridium cellulolyticum H10.</title>
        <authorList>
            <consortium name="US DOE Joint Genome Institute"/>
            <person name="Lucas S."/>
            <person name="Copeland A."/>
            <person name="Lapidus A."/>
            <person name="Glavina del Rio T."/>
            <person name="Dalin E."/>
            <person name="Tice H."/>
            <person name="Bruce D."/>
            <person name="Goodwin L."/>
            <person name="Pitluck S."/>
            <person name="Chertkov O."/>
            <person name="Saunders E."/>
            <person name="Brettin T."/>
            <person name="Detter J.C."/>
            <person name="Han C."/>
            <person name="Larimer F."/>
            <person name="Land M."/>
            <person name="Hauser L."/>
            <person name="Kyrpides N."/>
            <person name="Ivanova N."/>
            <person name="Zhou J."/>
            <person name="Richardson P."/>
        </authorList>
    </citation>
    <scope>NUCLEOTIDE SEQUENCE [LARGE SCALE GENOMIC DNA]</scope>
    <source>
        <strain evidence="4">ATCC 35319 / DSM 5812 / JCM 6584 / H10</strain>
    </source>
</reference>
<dbReference type="Gene3D" id="3.40.50.2020">
    <property type="match status" value="1"/>
</dbReference>
<dbReference type="STRING" id="394503.Ccel_0090"/>
<dbReference type="EMBL" id="CP001348">
    <property type="protein sequence ID" value="ACL74478.1"/>
    <property type="molecule type" value="Genomic_DNA"/>
</dbReference>
<feature type="domain" description="Phosphoribosyltransferase" evidence="2">
    <location>
        <begin position="124"/>
        <end position="216"/>
    </location>
</feature>
<keyword evidence="3" id="KW-0328">Glycosyltransferase</keyword>
<evidence type="ECO:0000313" key="4">
    <source>
        <dbReference type="Proteomes" id="UP000001349"/>
    </source>
</evidence>
<name>B8I4C4_RUMCH</name>
<evidence type="ECO:0000313" key="3">
    <source>
        <dbReference type="EMBL" id="ACL74478.1"/>
    </source>
</evidence>
<dbReference type="Proteomes" id="UP000001349">
    <property type="component" value="Chromosome"/>
</dbReference>
<dbReference type="KEGG" id="cce:Ccel_0090"/>
<dbReference type="PANTHER" id="PTHR47505">
    <property type="entry name" value="DNA UTILIZATION PROTEIN YHGH"/>
    <property type="match status" value="1"/>
</dbReference>
<proteinExistence type="inferred from homology"/>
<accession>B8I4C4</accession>
<dbReference type="HOGENOM" id="CLU_054549_1_1_9"/>
<keyword evidence="4" id="KW-1185">Reference proteome</keyword>
<comment type="similarity">
    <text evidence="1">Belongs to the ComF/GntX family.</text>
</comment>
<dbReference type="InterPro" id="IPR051910">
    <property type="entry name" value="ComF/GntX_DNA_util-trans"/>
</dbReference>
<evidence type="ECO:0000259" key="2">
    <source>
        <dbReference type="Pfam" id="PF00156"/>
    </source>
</evidence>
<organism evidence="3 4">
    <name type="scientific">Ruminiclostridium cellulolyticum (strain ATCC 35319 / DSM 5812 / JCM 6584 / H10)</name>
    <name type="common">Clostridium cellulolyticum</name>
    <dbReference type="NCBI Taxonomy" id="394503"/>
    <lineage>
        <taxon>Bacteria</taxon>
        <taxon>Bacillati</taxon>
        <taxon>Bacillota</taxon>
        <taxon>Clostridia</taxon>
        <taxon>Eubacteriales</taxon>
        <taxon>Oscillospiraceae</taxon>
        <taxon>Ruminiclostridium</taxon>
    </lineage>
</organism>
<protein>
    <submittedName>
        <fullName evidence="3">Phosphoribosyltransferase</fullName>
    </submittedName>
</protein>
<sequence length="220" mass="24720">MIEYFFPPRCALCNAILKAGVAIYICEKCAGEIGYYKNSVTPLNLPVGIQNYCDGILCVGRYSDSLKEALRRFKFSNKPSYYRTFGRLLALKVENTEQKVRFDIIVPVPLYKSKEKTRGYNQAELMAGQVSKILNVPCEKRLLNKTFETKSQSILKKNERLLNLQDAFVAINQRMIVNKNILLIDDILTTGSTVNQCCKALKEAGAGKVIAGVVATTRNY</sequence>
<gene>
    <name evidence="3" type="ordered locus">Ccel_0090</name>
</gene>